<evidence type="ECO:0000256" key="3">
    <source>
        <dbReference type="ARBA" id="ARBA00022553"/>
    </source>
</evidence>
<dbReference type="PANTHER" id="PTHR43065:SF49">
    <property type="entry name" value="HISTIDINE KINASE"/>
    <property type="match status" value="1"/>
</dbReference>
<keyword evidence="4" id="KW-0808">Transferase</keyword>
<dbReference type="InterPro" id="IPR000014">
    <property type="entry name" value="PAS"/>
</dbReference>
<name>A0ABW5DLP0_9PROT</name>
<evidence type="ECO:0000256" key="8">
    <source>
        <dbReference type="ARBA" id="ARBA00023012"/>
    </source>
</evidence>
<dbReference type="PROSITE" id="PS50112">
    <property type="entry name" value="PAS"/>
    <property type="match status" value="1"/>
</dbReference>
<protein>
    <recommendedName>
        <fullName evidence="2">histidine kinase</fullName>
        <ecNumber evidence="2">2.7.13.3</ecNumber>
    </recommendedName>
</protein>
<accession>A0ABW5DLP0</accession>
<dbReference type="NCBIfam" id="TIGR00229">
    <property type="entry name" value="sensory_box"/>
    <property type="match status" value="1"/>
</dbReference>
<dbReference type="SUPFAM" id="SSF55874">
    <property type="entry name" value="ATPase domain of HSP90 chaperone/DNA topoisomerase II/histidine kinase"/>
    <property type="match status" value="1"/>
</dbReference>
<dbReference type="PROSITE" id="PS50110">
    <property type="entry name" value="RESPONSE_REGULATORY"/>
    <property type="match status" value="3"/>
</dbReference>
<evidence type="ECO:0000313" key="15">
    <source>
        <dbReference type="EMBL" id="MFD2261897.1"/>
    </source>
</evidence>
<evidence type="ECO:0000313" key="16">
    <source>
        <dbReference type="Proteomes" id="UP001597295"/>
    </source>
</evidence>
<evidence type="ECO:0000256" key="4">
    <source>
        <dbReference type="ARBA" id="ARBA00022679"/>
    </source>
</evidence>
<evidence type="ECO:0000256" key="6">
    <source>
        <dbReference type="ARBA" id="ARBA00022777"/>
    </source>
</evidence>
<keyword evidence="10" id="KW-0175">Coiled coil</keyword>
<feature type="domain" description="PAS" evidence="13">
    <location>
        <begin position="134"/>
        <end position="179"/>
    </location>
</feature>
<dbReference type="SUPFAM" id="SSF47384">
    <property type="entry name" value="Homodimeric domain of signal transducing histidine kinase"/>
    <property type="match status" value="1"/>
</dbReference>
<dbReference type="Gene3D" id="3.30.450.20">
    <property type="entry name" value="PAS domain"/>
    <property type="match status" value="1"/>
</dbReference>
<dbReference type="CDD" id="cd00130">
    <property type="entry name" value="PAS"/>
    <property type="match status" value="1"/>
</dbReference>
<dbReference type="SMART" id="SM00387">
    <property type="entry name" value="HATPase_c"/>
    <property type="match status" value="1"/>
</dbReference>
<dbReference type="InterPro" id="IPR013767">
    <property type="entry name" value="PAS_fold"/>
</dbReference>
<dbReference type="InterPro" id="IPR001789">
    <property type="entry name" value="Sig_transdc_resp-reg_receiver"/>
</dbReference>
<dbReference type="RefSeq" id="WP_379874811.1">
    <property type="nucleotide sequence ID" value="NZ_JBHUIP010000003.1"/>
</dbReference>
<keyword evidence="16" id="KW-1185">Reference proteome</keyword>
<organism evidence="15 16">
    <name type="scientific">Lacibacterium aquatile</name>
    <dbReference type="NCBI Taxonomy" id="1168082"/>
    <lineage>
        <taxon>Bacteria</taxon>
        <taxon>Pseudomonadati</taxon>
        <taxon>Pseudomonadota</taxon>
        <taxon>Alphaproteobacteria</taxon>
        <taxon>Rhodospirillales</taxon>
        <taxon>Rhodospirillaceae</taxon>
    </lineage>
</organism>
<dbReference type="SUPFAM" id="SSF55785">
    <property type="entry name" value="PYP-like sensor domain (PAS domain)"/>
    <property type="match status" value="1"/>
</dbReference>
<dbReference type="InterPro" id="IPR035965">
    <property type="entry name" value="PAS-like_dom_sf"/>
</dbReference>
<dbReference type="SMART" id="SM00091">
    <property type="entry name" value="PAS"/>
    <property type="match status" value="1"/>
</dbReference>
<dbReference type="Pfam" id="PF00072">
    <property type="entry name" value="Response_reg"/>
    <property type="match status" value="3"/>
</dbReference>
<evidence type="ECO:0000256" key="10">
    <source>
        <dbReference type="SAM" id="Coils"/>
    </source>
</evidence>
<feature type="domain" description="Response regulatory" evidence="12">
    <location>
        <begin position="7"/>
        <end position="122"/>
    </location>
</feature>
<dbReference type="SMART" id="SM00388">
    <property type="entry name" value="HisKA"/>
    <property type="match status" value="1"/>
</dbReference>
<feature type="modified residue" description="4-aspartylphosphate" evidence="9">
    <location>
        <position position="56"/>
    </location>
</feature>
<dbReference type="PANTHER" id="PTHR43065">
    <property type="entry name" value="SENSOR HISTIDINE KINASE"/>
    <property type="match status" value="1"/>
</dbReference>
<feature type="domain" description="Response regulatory" evidence="12">
    <location>
        <begin position="691"/>
        <end position="807"/>
    </location>
</feature>
<dbReference type="Pfam" id="PF00512">
    <property type="entry name" value="HisKA"/>
    <property type="match status" value="1"/>
</dbReference>
<comment type="caution">
    <text evidence="15">The sequence shown here is derived from an EMBL/GenBank/DDBJ whole genome shotgun (WGS) entry which is preliminary data.</text>
</comment>
<dbReference type="Gene3D" id="1.10.287.130">
    <property type="match status" value="1"/>
</dbReference>
<evidence type="ECO:0000259" key="14">
    <source>
        <dbReference type="PROSITE" id="PS50113"/>
    </source>
</evidence>
<evidence type="ECO:0000256" key="9">
    <source>
        <dbReference type="PROSITE-ProRule" id="PRU00169"/>
    </source>
</evidence>
<feature type="modified residue" description="4-aspartylphosphate" evidence="9">
    <location>
        <position position="742"/>
    </location>
</feature>
<dbReference type="PROSITE" id="PS50109">
    <property type="entry name" value="HIS_KIN"/>
    <property type="match status" value="1"/>
</dbReference>
<dbReference type="InterPro" id="IPR000700">
    <property type="entry name" value="PAS-assoc_C"/>
</dbReference>
<evidence type="ECO:0000256" key="2">
    <source>
        <dbReference type="ARBA" id="ARBA00012438"/>
    </source>
</evidence>
<evidence type="ECO:0000256" key="1">
    <source>
        <dbReference type="ARBA" id="ARBA00000085"/>
    </source>
</evidence>
<dbReference type="Gene3D" id="6.10.250.690">
    <property type="match status" value="1"/>
</dbReference>
<evidence type="ECO:0000259" key="13">
    <source>
        <dbReference type="PROSITE" id="PS50112"/>
    </source>
</evidence>
<dbReference type="PROSITE" id="PS50113">
    <property type="entry name" value="PAC"/>
    <property type="match status" value="1"/>
</dbReference>
<dbReference type="Pfam" id="PF00989">
    <property type="entry name" value="PAS"/>
    <property type="match status" value="1"/>
</dbReference>
<feature type="domain" description="PAC" evidence="14">
    <location>
        <begin position="205"/>
        <end position="259"/>
    </location>
</feature>
<dbReference type="InterPro" id="IPR003661">
    <property type="entry name" value="HisK_dim/P_dom"/>
</dbReference>
<keyword evidence="7" id="KW-0067">ATP-binding</keyword>
<dbReference type="InterPro" id="IPR036097">
    <property type="entry name" value="HisK_dim/P_sf"/>
</dbReference>
<keyword evidence="6" id="KW-0418">Kinase</keyword>
<keyword evidence="5" id="KW-0547">Nucleotide-binding</keyword>
<feature type="modified residue" description="4-aspartylphosphate" evidence="9">
    <location>
        <position position="609"/>
    </location>
</feature>
<dbReference type="EC" id="2.7.13.3" evidence="2"/>
<evidence type="ECO:0000259" key="11">
    <source>
        <dbReference type="PROSITE" id="PS50109"/>
    </source>
</evidence>
<dbReference type="Proteomes" id="UP001597295">
    <property type="component" value="Unassembled WGS sequence"/>
</dbReference>
<evidence type="ECO:0000259" key="12">
    <source>
        <dbReference type="PROSITE" id="PS50110"/>
    </source>
</evidence>
<feature type="domain" description="Response regulatory" evidence="12">
    <location>
        <begin position="559"/>
        <end position="675"/>
    </location>
</feature>
<dbReference type="PRINTS" id="PR00344">
    <property type="entry name" value="BCTRLSENSOR"/>
</dbReference>
<dbReference type="InterPro" id="IPR011006">
    <property type="entry name" value="CheY-like_superfamily"/>
</dbReference>
<evidence type="ECO:0000256" key="7">
    <source>
        <dbReference type="ARBA" id="ARBA00022840"/>
    </source>
</evidence>
<sequence length="810" mass="88271">MTSDMPTILNVDDTEAIRYAKTHSLRRAGYHVTEAVTGFEALESIRQSQPTLVLLDVNLPDINGFEVCRRIKQDYPDVLILQISASFVTGSDRVRGLEGGADSYLTQPVEPAELLASVKALLRIREAETALRLSEGQLQAIMASATEYAIMTLDEAGVIIGWSGGAAEIFGWREEEAIGLTLDRLYTDADVAAGVSTVELDTAQRENQVEASRWMKRRDGSLLWANGATMRLQGGKSGGFIKILRDRTEQRQAEEALQYSHGSLERRVDERTRELEQANALLKAEIEERERTEQKLRQSQKMETIGQLTGGVAHDFNNLLTIILGNLASLRRQVESGRSDTTAMFSAIENASRGADRAAALTHSLLAFARKQPLHPQPTRTNDIVEEISSLLGRTLGEHIKLNISLAADVQPINIDANQLEAALLNLAVNGRDAMPDSGTLTIKTENCSIPKPGDPALPAGDYVRICVSDTGIGMSQQIAERAFDPFFTTKDVGQGTGLGLSQVYGFVRQSGGYIRLQTKPGEGASVEIFLPPFQGEMPETAPVVKPPVDIARGSREEVVLVVEDEPDVRAYSTDLLKDLGYGVLEAENGAEALGVLETHPEVCLLFTDVGLPGGMNGRALSDLARLRYPNLRVLFTSGYAAETFVHDGKLDQGVDLLNKPFTSETLAKHIRDLLSRPANTPVPSQTEPRRVLLIEDEVMIRMLTSEMLSQLGYSVSEAGSAAEARALIAAASAPFSLIVTDIGLPDEKGDLLAREIRARYPEMPIILASGYNPHHLIETWGADPHLVVLEKPYDSQQVARSLRKVGVAA</sequence>
<feature type="coiled-coil region" evidence="10">
    <location>
        <begin position="261"/>
        <end position="302"/>
    </location>
</feature>
<feature type="domain" description="Histidine kinase" evidence="11">
    <location>
        <begin position="311"/>
        <end position="535"/>
    </location>
</feature>
<dbReference type="CDD" id="cd00082">
    <property type="entry name" value="HisKA"/>
    <property type="match status" value="1"/>
</dbReference>
<proteinExistence type="predicted"/>
<dbReference type="InterPro" id="IPR003594">
    <property type="entry name" value="HATPase_dom"/>
</dbReference>
<dbReference type="Gene3D" id="3.30.565.10">
    <property type="entry name" value="Histidine kinase-like ATPase, C-terminal domain"/>
    <property type="match status" value="1"/>
</dbReference>
<dbReference type="InterPro" id="IPR005467">
    <property type="entry name" value="His_kinase_dom"/>
</dbReference>
<keyword evidence="8" id="KW-0902">Two-component regulatory system</keyword>
<dbReference type="Gene3D" id="3.40.50.2300">
    <property type="match status" value="3"/>
</dbReference>
<dbReference type="InterPro" id="IPR036890">
    <property type="entry name" value="HATPase_C_sf"/>
</dbReference>
<gene>
    <name evidence="15" type="ORF">ACFSM5_03295</name>
</gene>
<dbReference type="InterPro" id="IPR004358">
    <property type="entry name" value="Sig_transdc_His_kin-like_C"/>
</dbReference>
<evidence type="ECO:0000256" key="5">
    <source>
        <dbReference type="ARBA" id="ARBA00022741"/>
    </source>
</evidence>
<comment type="catalytic activity">
    <reaction evidence="1">
        <text>ATP + protein L-histidine = ADP + protein N-phospho-L-histidine.</text>
        <dbReference type="EC" id="2.7.13.3"/>
    </reaction>
</comment>
<keyword evidence="3 9" id="KW-0597">Phosphoprotein</keyword>
<dbReference type="SUPFAM" id="SSF52172">
    <property type="entry name" value="CheY-like"/>
    <property type="match status" value="3"/>
</dbReference>
<reference evidence="16" key="1">
    <citation type="journal article" date="2019" name="Int. J. Syst. Evol. Microbiol.">
        <title>The Global Catalogue of Microorganisms (GCM) 10K type strain sequencing project: providing services to taxonomists for standard genome sequencing and annotation.</title>
        <authorList>
            <consortium name="The Broad Institute Genomics Platform"/>
            <consortium name="The Broad Institute Genome Sequencing Center for Infectious Disease"/>
            <person name="Wu L."/>
            <person name="Ma J."/>
        </authorList>
    </citation>
    <scope>NUCLEOTIDE SEQUENCE [LARGE SCALE GENOMIC DNA]</scope>
    <source>
        <strain evidence="16">CGMCC 1.19062</strain>
    </source>
</reference>
<dbReference type="EMBL" id="JBHUIP010000003">
    <property type="protein sequence ID" value="MFD2261897.1"/>
    <property type="molecule type" value="Genomic_DNA"/>
</dbReference>
<dbReference type="SMART" id="SM00448">
    <property type="entry name" value="REC"/>
    <property type="match status" value="3"/>
</dbReference>
<dbReference type="Pfam" id="PF02518">
    <property type="entry name" value="HATPase_c"/>
    <property type="match status" value="1"/>
</dbReference>